<dbReference type="Gene3D" id="3.30.950.10">
    <property type="entry name" value="Methyltransferase, Cobalt-precorrin-4 Transmethylase, Domain 2"/>
    <property type="match status" value="1"/>
</dbReference>
<dbReference type="SUPFAM" id="SSF159672">
    <property type="entry name" value="CbiG N-terminal domain-like"/>
    <property type="match status" value="1"/>
</dbReference>
<dbReference type="InterPro" id="IPR038029">
    <property type="entry name" value="GbiG_N_sf"/>
</dbReference>
<accession>A0A4D4J7T5</accession>
<feature type="domain" description="Cobalamin synthesis G N-terminal" evidence="8">
    <location>
        <begin position="37"/>
        <end position="116"/>
    </location>
</feature>
<dbReference type="InterPro" id="IPR036518">
    <property type="entry name" value="CobE/GbiG_C_sf"/>
</dbReference>
<feature type="domain" description="Tetrapyrrole methylase" evidence="6">
    <location>
        <begin position="353"/>
        <end position="557"/>
    </location>
</feature>
<keyword evidence="4 9" id="KW-0808">Transferase</keyword>
<comment type="pathway">
    <text evidence="1">Cofactor biosynthesis; adenosylcobalamin biosynthesis.</text>
</comment>
<proteinExistence type="predicted"/>
<comment type="caution">
    <text evidence="9">The sequence shown here is derived from an EMBL/GenBank/DDBJ whole genome shotgun (WGS) entry which is preliminary data.</text>
</comment>
<dbReference type="GO" id="GO:0032259">
    <property type="term" value="P:methylation"/>
    <property type="evidence" value="ECO:0007669"/>
    <property type="project" value="UniProtKB-KW"/>
</dbReference>
<dbReference type="NCBIfam" id="TIGR01466">
    <property type="entry name" value="cobJ_cbiH"/>
    <property type="match status" value="1"/>
</dbReference>
<dbReference type="Gene3D" id="3.40.1010.10">
    <property type="entry name" value="Cobalt-precorrin-4 Transmethylase, Domain 1"/>
    <property type="match status" value="1"/>
</dbReference>
<dbReference type="InterPro" id="IPR035996">
    <property type="entry name" value="4pyrrol_Methylase_sf"/>
</dbReference>
<evidence type="ECO:0000313" key="10">
    <source>
        <dbReference type="Proteomes" id="UP000298860"/>
    </source>
</evidence>
<dbReference type="Pfam" id="PF11760">
    <property type="entry name" value="CbiG_N"/>
    <property type="match status" value="1"/>
</dbReference>
<dbReference type="GO" id="GO:0009236">
    <property type="term" value="P:cobalamin biosynthetic process"/>
    <property type="evidence" value="ECO:0007669"/>
    <property type="project" value="UniProtKB-UniPathway"/>
</dbReference>
<dbReference type="Gene3D" id="3.40.50.11220">
    <property type="match status" value="1"/>
</dbReference>
<evidence type="ECO:0000259" key="6">
    <source>
        <dbReference type="Pfam" id="PF00590"/>
    </source>
</evidence>
<dbReference type="InterPro" id="IPR014777">
    <property type="entry name" value="4pyrrole_Mease_sub1"/>
</dbReference>
<dbReference type="UniPathway" id="UPA00148"/>
<dbReference type="GO" id="GO:0008168">
    <property type="term" value="F:methyltransferase activity"/>
    <property type="evidence" value="ECO:0007669"/>
    <property type="project" value="UniProtKB-KW"/>
</dbReference>
<sequence>MIGLFAVTAAGRRAATDLAKCLGDDAMVVDGPIRPALHRLWPELSAAVFFLATGATVRLVAPLLADKHTDPGVVCVDEAGRFAVALTGGHAGGANALAERVAEALGCTPVITTASDATGTTPLDELVELLDATVDGDLAGCGVAVLDGAPVRLVNPLGFPLPALPANVDPHADDPEWTVVVDDRIPVEREHAAAWPGRPVLPEHGKLLRIVPRTLVVGVGSARDVSTTAVASTLSQLEHRHGLDLRAVRAFATVDRKAGERGILEAVEDHGFWHGAAELPLLSYPADVLSTVDVPNPSEVVRAEVGTPSVAEAAALHAARELAHGARVTLVAPKTKGENVTVAAARIHPRGRLAVVGLGPGSADLRTARADAELRRASVVVGLDQYVDQVRHLLRPGTEIRTSGLGAEEERARDAVEQAAAGRAVALIGSGDAGVYAMASPALERATAEVEVVGVPGITAALAAAALLGAPLGHDHALISLSDLHTPWPAIERRVRAAAEGDFVVCFYNPRSKQRDWQLGTALDLLRAHRPPETPVGAVRQASRDGQRVWYAPLAEFDQSEVDMFTTVVVGSSQTRLVAGRMVTPRGYRWMT</sequence>
<dbReference type="PANTHER" id="PTHR47036">
    <property type="entry name" value="COBALT-FACTOR III C(17)-METHYLTRANSFERASE-RELATED"/>
    <property type="match status" value="1"/>
</dbReference>
<evidence type="ECO:0000256" key="3">
    <source>
        <dbReference type="ARBA" id="ARBA00022603"/>
    </source>
</evidence>
<keyword evidence="3 9" id="KW-0489">Methyltransferase</keyword>
<dbReference type="EMBL" id="BJFL01000008">
    <property type="protein sequence ID" value="GDY30559.1"/>
    <property type="molecule type" value="Genomic_DNA"/>
</dbReference>
<dbReference type="RefSeq" id="WP_225978292.1">
    <property type="nucleotide sequence ID" value="NZ_BJFL01000008.1"/>
</dbReference>
<evidence type="ECO:0000259" key="8">
    <source>
        <dbReference type="Pfam" id="PF11760"/>
    </source>
</evidence>
<keyword evidence="5" id="KW-0949">S-adenosyl-L-methionine</keyword>
<dbReference type="InterPro" id="IPR002750">
    <property type="entry name" value="CobE/GbiG_C"/>
</dbReference>
<evidence type="ECO:0000256" key="2">
    <source>
        <dbReference type="ARBA" id="ARBA00022573"/>
    </source>
</evidence>
<feature type="domain" description="CobE/GbiG C-terminal" evidence="7">
    <location>
        <begin position="215"/>
        <end position="345"/>
    </location>
</feature>
<dbReference type="SUPFAM" id="SSF53790">
    <property type="entry name" value="Tetrapyrrole methylase"/>
    <property type="match status" value="1"/>
</dbReference>
<keyword evidence="2" id="KW-0169">Cobalamin biosynthesis</keyword>
<name>A0A4D4J7T5_9PSEU</name>
<evidence type="ECO:0000259" key="7">
    <source>
        <dbReference type="Pfam" id="PF01890"/>
    </source>
</evidence>
<reference evidence="10" key="1">
    <citation type="submission" date="2019-04" db="EMBL/GenBank/DDBJ databases">
        <title>Draft genome sequence of Pseudonocardiaceae bacterium SL3-2-4.</title>
        <authorList>
            <person name="Ningsih F."/>
            <person name="Yokota A."/>
            <person name="Sakai Y."/>
            <person name="Nanatani K."/>
            <person name="Yabe S."/>
            <person name="Oetari A."/>
            <person name="Sjamsuridzal W."/>
        </authorList>
    </citation>
    <scope>NUCLEOTIDE SEQUENCE [LARGE SCALE GENOMIC DNA]</scope>
    <source>
        <strain evidence="10">SL3-2-4</strain>
    </source>
</reference>
<organism evidence="9 10">
    <name type="scientific">Gandjariella thermophila</name>
    <dbReference type="NCBI Taxonomy" id="1931992"/>
    <lineage>
        <taxon>Bacteria</taxon>
        <taxon>Bacillati</taxon>
        <taxon>Actinomycetota</taxon>
        <taxon>Actinomycetes</taxon>
        <taxon>Pseudonocardiales</taxon>
        <taxon>Pseudonocardiaceae</taxon>
        <taxon>Gandjariella</taxon>
    </lineage>
</organism>
<dbReference type="CDD" id="cd11646">
    <property type="entry name" value="Precorrin_3B_C17_MT"/>
    <property type="match status" value="1"/>
</dbReference>
<gene>
    <name evidence="9" type="ORF">GTS_21920</name>
</gene>
<dbReference type="SUPFAM" id="SSF159664">
    <property type="entry name" value="CobE/GbiG C-terminal domain-like"/>
    <property type="match status" value="1"/>
</dbReference>
<dbReference type="InterPro" id="IPR021744">
    <property type="entry name" value="CbiG_N"/>
</dbReference>
<evidence type="ECO:0000256" key="4">
    <source>
        <dbReference type="ARBA" id="ARBA00022679"/>
    </source>
</evidence>
<dbReference type="InterPro" id="IPR000878">
    <property type="entry name" value="4pyrrol_Mease"/>
</dbReference>
<dbReference type="InterPro" id="IPR014776">
    <property type="entry name" value="4pyrrole_Mease_sub2"/>
</dbReference>
<dbReference type="Pfam" id="PF00590">
    <property type="entry name" value="TP_methylase"/>
    <property type="match status" value="1"/>
</dbReference>
<dbReference type="PANTHER" id="PTHR47036:SF1">
    <property type="entry name" value="COBALT-FACTOR III C(17)-METHYLTRANSFERASE-RELATED"/>
    <property type="match status" value="1"/>
</dbReference>
<dbReference type="InterPro" id="IPR006363">
    <property type="entry name" value="Cbl_synth_CobJ/CibH_dom"/>
</dbReference>
<evidence type="ECO:0000256" key="5">
    <source>
        <dbReference type="ARBA" id="ARBA00022691"/>
    </source>
</evidence>
<evidence type="ECO:0000313" key="9">
    <source>
        <dbReference type="EMBL" id="GDY30559.1"/>
    </source>
</evidence>
<keyword evidence="10" id="KW-1185">Reference proteome</keyword>
<protein>
    <submittedName>
        <fullName evidence="9">Precorrin-3B C(17)-methyltransferase</fullName>
    </submittedName>
</protein>
<dbReference type="Gene3D" id="3.30.420.180">
    <property type="entry name" value="CobE/GbiG C-terminal domain"/>
    <property type="match status" value="1"/>
</dbReference>
<dbReference type="Pfam" id="PF01890">
    <property type="entry name" value="CbiG_C"/>
    <property type="match status" value="1"/>
</dbReference>
<dbReference type="Proteomes" id="UP000298860">
    <property type="component" value="Unassembled WGS sequence"/>
</dbReference>
<evidence type="ECO:0000256" key="1">
    <source>
        <dbReference type="ARBA" id="ARBA00004953"/>
    </source>
</evidence>
<dbReference type="InterPro" id="IPR051810">
    <property type="entry name" value="Precorrin_MeTrfase"/>
</dbReference>
<dbReference type="AlphaFoldDB" id="A0A4D4J7T5"/>